<proteinExistence type="inferred from homology"/>
<evidence type="ECO:0000313" key="3">
    <source>
        <dbReference type="EMBL" id="GCB85400.1"/>
    </source>
</evidence>
<dbReference type="OrthoDB" id="3200163at2759"/>
<feature type="non-terminal residue" evidence="3">
    <location>
        <position position="39"/>
    </location>
</feature>
<dbReference type="PANTHER" id="PTHR43903">
    <property type="entry name" value="NEUROLIGIN"/>
    <property type="match status" value="1"/>
</dbReference>
<dbReference type="Pfam" id="PF00135">
    <property type="entry name" value="COesterase"/>
    <property type="match status" value="1"/>
</dbReference>
<reference evidence="3 4" key="1">
    <citation type="journal article" date="2018" name="Nat. Ecol. Evol.">
        <title>Shark genomes provide insights into elasmobranch evolution and the origin of vertebrates.</title>
        <authorList>
            <person name="Hara Y"/>
            <person name="Yamaguchi K"/>
            <person name="Onimaru K"/>
            <person name="Kadota M"/>
            <person name="Koyanagi M"/>
            <person name="Keeley SD"/>
            <person name="Tatsumi K"/>
            <person name="Tanaka K"/>
            <person name="Motone F"/>
            <person name="Kageyama Y"/>
            <person name="Nozu R"/>
            <person name="Adachi N"/>
            <person name="Nishimura O"/>
            <person name="Nakagawa R"/>
            <person name="Tanegashima C"/>
            <person name="Kiyatake I"/>
            <person name="Matsumoto R"/>
            <person name="Murakumo K"/>
            <person name="Nishida K"/>
            <person name="Terakita A"/>
            <person name="Kuratani S"/>
            <person name="Sato K"/>
            <person name="Hyodo S Kuraku.S."/>
        </authorList>
    </citation>
    <scope>NUCLEOTIDE SEQUENCE [LARGE SCALE GENOMIC DNA]</scope>
</reference>
<name>A0A401QJ43_SCYTO</name>
<accession>A0A401QJ43</accession>
<evidence type="ECO:0000259" key="2">
    <source>
        <dbReference type="Pfam" id="PF00135"/>
    </source>
</evidence>
<dbReference type="EMBL" id="BFAA01149217">
    <property type="protein sequence ID" value="GCB85400.1"/>
    <property type="molecule type" value="Genomic_DNA"/>
</dbReference>
<comment type="similarity">
    <text evidence="1">Belongs to the type-B carboxylesterase/lipase family.</text>
</comment>
<comment type="caution">
    <text evidence="3">The sequence shown here is derived from an EMBL/GenBank/DDBJ whole genome shotgun (WGS) entry which is preliminary data.</text>
</comment>
<feature type="domain" description="Carboxylesterase type B" evidence="2">
    <location>
        <begin position="1"/>
        <end position="39"/>
    </location>
</feature>
<keyword evidence="4" id="KW-1185">Reference proteome</keyword>
<organism evidence="3 4">
    <name type="scientific">Scyliorhinus torazame</name>
    <name type="common">Cloudy catshark</name>
    <name type="synonym">Catulus torazame</name>
    <dbReference type="NCBI Taxonomy" id="75743"/>
    <lineage>
        <taxon>Eukaryota</taxon>
        <taxon>Metazoa</taxon>
        <taxon>Chordata</taxon>
        <taxon>Craniata</taxon>
        <taxon>Vertebrata</taxon>
        <taxon>Chondrichthyes</taxon>
        <taxon>Elasmobranchii</taxon>
        <taxon>Galeomorphii</taxon>
        <taxon>Galeoidea</taxon>
        <taxon>Carcharhiniformes</taxon>
        <taxon>Scyliorhinidae</taxon>
        <taxon>Scyliorhinus</taxon>
    </lineage>
</organism>
<dbReference type="AlphaFoldDB" id="A0A401QJ43"/>
<dbReference type="InterPro" id="IPR002018">
    <property type="entry name" value="CarbesteraseB"/>
</dbReference>
<sequence>MFVHGGSYMEGTGNMFEGSVLASYGNVIVVTINYRLGVL</sequence>
<dbReference type="SUPFAM" id="SSF53474">
    <property type="entry name" value="alpha/beta-Hydrolases"/>
    <property type="match status" value="1"/>
</dbReference>
<dbReference type="Proteomes" id="UP000288216">
    <property type="component" value="Unassembled WGS sequence"/>
</dbReference>
<dbReference type="InterPro" id="IPR029058">
    <property type="entry name" value="AB_hydrolase_fold"/>
</dbReference>
<protein>
    <recommendedName>
        <fullName evidence="2">Carboxylesterase type B domain-containing protein</fullName>
    </recommendedName>
</protein>
<gene>
    <name evidence="3" type="ORF">scyTo_0026015</name>
</gene>
<dbReference type="Gene3D" id="3.40.50.1820">
    <property type="entry name" value="alpha/beta hydrolase"/>
    <property type="match status" value="1"/>
</dbReference>
<evidence type="ECO:0000256" key="1">
    <source>
        <dbReference type="ARBA" id="ARBA00005964"/>
    </source>
</evidence>
<dbReference type="InterPro" id="IPR051093">
    <property type="entry name" value="Neuroligin/BSAL"/>
</dbReference>
<dbReference type="STRING" id="75743.A0A401QJ43"/>
<evidence type="ECO:0000313" key="4">
    <source>
        <dbReference type="Proteomes" id="UP000288216"/>
    </source>
</evidence>